<sequence length="312" mass="34686">MFSNIVSLEFSKTIKTGNAFGFPLVWDESTRRNILELSRIYSSFQLQPKLAPNYPPIQLLTNSFSARSMVSDSHLAPPSDALAQHIFKLSRPFLFNILHLLAHNPILILFCRIISKNTLSNVLGANFICPSGLTGTCVNQKTPGSKEIQMFPRTRGAPGTTRPCVSILTAGHDGNKAAFGKYLPIIQTVMGQLAISSGYVFIAEGKKVNVAKRMTFLVCVPSAVLSWAALMTCAAKIQRSAKKCLTSWKVHGDHWESRGDRKYVSKFRKSCKPLYFGWGGFMVVTHKSVLKFMQGIIRGLFRTLLALKKKKK</sequence>
<proteinExistence type="predicted"/>
<comment type="caution">
    <text evidence="1">The sequence shown here is derived from an EMBL/GenBank/DDBJ whole genome shotgun (WGS) entry which is preliminary data.</text>
</comment>
<dbReference type="EMBL" id="LNIX01000012">
    <property type="protein sequence ID" value="OXA48134.1"/>
    <property type="molecule type" value="Genomic_DNA"/>
</dbReference>
<evidence type="ECO:0000313" key="1">
    <source>
        <dbReference type="EMBL" id="OXA48134.1"/>
    </source>
</evidence>
<dbReference type="AlphaFoldDB" id="A0A226DTG9"/>
<gene>
    <name evidence="1" type="ORF">Fcan01_16922</name>
</gene>
<organism evidence="1 2">
    <name type="scientific">Folsomia candida</name>
    <name type="common">Springtail</name>
    <dbReference type="NCBI Taxonomy" id="158441"/>
    <lineage>
        <taxon>Eukaryota</taxon>
        <taxon>Metazoa</taxon>
        <taxon>Ecdysozoa</taxon>
        <taxon>Arthropoda</taxon>
        <taxon>Hexapoda</taxon>
        <taxon>Collembola</taxon>
        <taxon>Entomobryomorpha</taxon>
        <taxon>Isotomoidea</taxon>
        <taxon>Isotomidae</taxon>
        <taxon>Proisotominae</taxon>
        <taxon>Folsomia</taxon>
    </lineage>
</organism>
<reference evidence="1 2" key="1">
    <citation type="submission" date="2015-12" db="EMBL/GenBank/DDBJ databases">
        <title>The genome of Folsomia candida.</title>
        <authorList>
            <person name="Faddeeva A."/>
            <person name="Derks M.F."/>
            <person name="Anvar Y."/>
            <person name="Smit S."/>
            <person name="Van Straalen N."/>
            <person name="Roelofs D."/>
        </authorList>
    </citation>
    <scope>NUCLEOTIDE SEQUENCE [LARGE SCALE GENOMIC DNA]</scope>
    <source>
        <strain evidence="1 2">VU population</strain>
        <tissue evidence="1">Whole body</tissue>
    </source>
</reference>
<name>A0A226DTG9_FOLCA</name>
<dbReference type="Proteomes" id="UP000198287">
    <property type="component" value="Unassembled WGS sequence"/>
</dbReference>
<keyword evidence="2" id="KW-1185">Reference proteome</keyword>
<protein>
    <submittedName>
        <fullName evidence="1">Uncharacterized protein</fullName>
    </submittedName>
</protein>
<evidence type="ECO:0000313" key="2">
    <source>
        <dbReference type="Proteomes" id="UP000198287"/>
    </source>
</evidence>
<accession>A0A226DTG9</accession>